<evidence type="ECO:0000256" key="2">
    <source>
        <dbReference type="ARBA" id="ARBA00022803"/>
    </source>
</evidence>
<dbReference type="AlphaFoldDB" id="A0A645H004"/>
<dbReference type="SUPFAM" id="SSF48452">
    <property type="entry name" value="TPR-like"/>
    <property type="match status" value="1"/>
</dbReference>
<proteinExistence type="predicted"/>
<keyword evidence="2" id="KW-0802">TPR repeat</keyword>
<evidence type="ECO:0008006" key="4">
    <source>
        <dbReference type="Google" id="ProtNLM"/>
    </source>
</evidence>
<accession>A0A645H004</accession>
<evidence type="ECO:0000313" key="3">
    <source>
        <dbReference type="EMBL" id="MPN29634.1"/>
    </source>
</evidence>
<dbReference type="Pfam" id="PF13174">
    <property type="entry name" value="TPR_6"/>
    <property type="match status" value="1"/>
</dbReference>
<dbReference type="Pfam" id="PF07719">
    <property type="entry name" value="TPR_2"/>
    <property type="match status" value="1"/>
</dbReference>
<dbReference type="InterPro" id="IPR011990">
    <property type="entry name" value="TPR-like_helical_dom_sf"/>
</dbReference>
<comment type="caution">
    <text evidence="3">The sequence shown here is derived from an EMBL/GenBank/DDBJ whole genome shotgun (WGS) entry which is preliminary data.</text>
</comment>
<organism evidence="3">
    <name type="scientific">bioreactor metagenome</name>
    <dbReference type="NCBI Taxonomy" id="1076179"/>
    <lineage>
        <taxon>unclassified sequences</taxon>
        <taxon>metagenomes</taxon>
        <taxon>ecological metagenomes</taxon>
    </lineage>
</organism>
<evidence type="ECO:0000256" key="1">
    <source>
        <dbReference type="ARBA" id="ARBA00022737"/>
    </source>
</evidence>
<sequence>MKLTKEETIIADCHYWLGECSFNQRDYSKSIAHFRNALIGNTDKKDIAQARIAESYIRVGKTEEAKIAYQNLLRDYPKSSQTPKAKKMLQQL</sequence>
<dbReference type="InterPro" id="IPR019734">
    <property type="entry name" value="TPR_rpt"/>
</dbReference>
<dbReference type="EMBL" id="VSSQ01080424">
    <property type="protein sequence ID" value="MPN29634.1"/>
    <property type="molecule type" value="Genomic_DNA"/>
</dbReference>
<dbReference type="InterPro" id="IPR013105">
    <property type="entry name" value="TPR_2"/>
</dbReference>
<protein>
    <recommendedName>
        <fullName evidence="4">Outer membrane protein assembly factor BamD</fullName>
    </recommendedName>
</protein>
<name>A0A645H004_9ZZZZ</name>
<keyword evidence="1" id="KW-0677">Repeat</keyword>
<dbReference type="Gene3D" id="1.25.40.10">
    <property type="entry name" value="Tetratricopeptide repeat domain"/>
    <property type="match status" value="1"/>
</dbReference>
<gene>
    <name evidence="3" type="ORF">SDC9_177087</name>
</gene>
<reference evidence="3" key="1">
    <citation type="submission" date="2019-08" db="EMBL/GenBank/DDBJ databases">
        <authorList>
            <person name="Kucharzyk K."/>
            <person name="Murdoch R.W."/>
            <person name="Higgins S."/>
            <person name="Loffler F."/>
        </authorList>
    </citation>
    <scope>NUCLEOTIDE SEQUENCE</scope>
</reference>